<evidence type="ECO:0000256" key="3">
    <source>
        <dbReference type="ARBA" id="ARBA00022989"/>
    </source>
</evidence>
<organism evidence="6 7">
    <name type="scientific">Trichormus variabilis NIES-23</name>
    <dbReference type="NCBI Taxonomy" id="1973479"/>
    <lineage>
        <taxon>Bacteria</taxon>
        <taxon>Bacillati</taxon>
        <taxon>Cyanobacteriota</taxon>
        <taxon>Cyanophyceae</taxon>
        <taxon>Nostocales</taxon>
        <taxon>Nostocaceae</taxon>
        <taxon>Trichormus</taxon>
    </lineage>
</organism>
<dbReference type="EMBL" id="AP018216">
    <property type="protein sequence ID" value="BAY69207.1"/>
    <property type="molecule type" value="Genomic_DNA"/>
</dbReference>
<gene>
    <name evidence="6" type="ORF">NIES23_20000</name>
</gene>
<reference evidence="6 7" key="1">
    <citation type="submission" date="2017-06" db="EMBL/GenBank/DDBJ databases">
        <title>Genome sequencing of cyanobaciteial culture collection at National Institute for Environmental Studies (NIES).</title>
        <authorList>
            <person name="Hirose Y."/>
            <person name="Shimura Y."/>
            <person name="Fujisawa T."/>
            <person name="Nakamura Y."/>
            <person name="Kawachi M."/>
        </authorList>
    </citation>
    <scope>NUCLEOTIDE SEQUENCE [LARGE SCALE GENOMIC DNA]</scope>
    <source>
        <strain evidence="6 7">NIES-23</strain>
    </source>
</reference>
<name>A0A1Z4KJT7_ANAVA</name>
<keyword evidence="2 5" id="KW-0812">Transmembrane</keyword>
<evidence type="ECO:0000256" key="4">
    <source>
        <dbReference type="ARBA" id="ARBA00023136"/>
    </source>
</evidence>
<dbReference type="Proteomes" id="UP000217507">
    <property type="component" value="Chromosome"/>
</dbReference>
<evidence type="ECO:0000313" key="7">
    <source>
        <dbReference type="Proteomes" id="UP000217507"/>
    </source>
</evidence>
<evidence type="ECO:0000256" key="2">
    <source>
        <dbReference type="ARBA" id="ARBA00022692"/>
    </source>
</evidence>
<evidence type="ECO:0000313" key="6">
    <source>
        <dbReference type="EMBL" id="BAY69207.1"/>
    </source>
</evidence>
<sequence length="155" mass="18090">MRLQHNKQMRVWAMLCHFSALFAWLLLFFVVFLGVPLFLPLNILIPFLVWKSRKVKYPWVDFQGKESLNFQISLTFYIVFVIAISLLLVLASCSIAVTTNGEINQVSTVLDSLLFIWMYFTVALLLLQLFLVTFAATKAYNGEHYRYPLTMRVLR</sequence>
<feature type="transmembrane region" description="Helical" evidence="5">
    <location>
        <begin position="74"/>
        <end position="97"/>
    </location>
</feature>
<dbReference type="AlphaFoldDB" id="A0A1Z4KJT7"/>
<keyword evidence="3 5" id="KW-1133">Transmembrane helix</keyword>
<feature type="transmembrane region" description="Helical" evidence="5">
    <location>
        <begin position="117"/>
        <end position="136"/>
    </location>
</feature>
<accession>A0A1Z4KJT7</accession>
<evidence type="ECO:0008006" key="8">
    <source>
        <dbReference type="Google" id="ProtNLM"/>
    </source>
</evidence>
<keyword evidence="4 5" id="KW-0472">Membrane</keyword>
<dbReference type="InterPro" id="IPR019109">
    <property type="entry name" value="MamF_MmsF"/>
</dbReference>
<feature type="transmembrane region" description="Helical" evidence="5">
    <location>
        <begin position="37"/>
        <end position="53"/>
    </location>
</feature>
<proteinExistence type="predicted"/>
<evidence type="ECO:0000256" key="5">
    <source>
        <dbReference type="SAM" id="Phobius"/>
    </source>
</evidence>
<dbReference type="Pfam" id="PF09685">
    <property type="entry name" value="MamF_MmsF"/>
    <property type="match status" value="1"/>
</dbReference>
<evidence type="ECO:0000256" key="1">
    <source>
        <dbReference type="ARBA" id="ARBA00004141"/>
    </source>
</evidence>
<comment type="subcellular location">
    <subcellularLocation>
        <location evidence="1">Membrane</location>
        <topology evidence="1">Multi-pass membrane protein</topology>
    </subcellularLocation>
</comment>
<protein>
    <recommendedName>
        <fullName evidence="8">DUF4870 domain-containing protein</fullName>
    </recommendedName>
</protein>